<dbReference type="PANTHER" id="PTHR22799:SF2">
    <property type="entry name" value="C-TYPE LECTIN DOMAIN FAMILY 3 MEMBER A"/>
    <property type="match status" value="1"/>
</dbReference>
<feature type="domain" description="C-type lectin" evidence="3">
    <location>
        <begin position="15"/>
        <end position="136"/>
    </location>
</feature>
<dbReference type="GO" id="GO:0005615">
    <property type="term" value="C:extracellular space"/>
    <property type="evidence" value="ECO:0007669"/>
    <property type="project" value="TreeGrafter"/>
</dbReference>
<protein>
    <submittedName>
        <fullName evidence="4">Collectin-11</fullName>
    </submittedName>
</protein>
<dbReference type="InterPro" id="IPR016187">
    <property type="entry name" value="CTDL_fold"/>
</dbReference>
<evidence type="ECO:0000313" key="5">
    <source>
        <dbReference type="Proteomes" id="UP000735302"/>
    </source>
</evidence>
<sequence>MLAIDKCSFDVSDISKGRVYLASKAQAAFNIGAANQACKSSGGYLVEFDDDEEYQFVYDFVTRTGGANTFWTGGNDIATEGHFVYFNSKRPVPTLTGWAGGQPDDYARSEDCMEIRLNFRGLNDWVCSQTGKFVCEVELY</sequence>
<dbReference type="Proteomes" id="UP000735302">
    <property type="component" value="Unassembled WGS sequence"/>
</dbReference>
<dbReference type="GO" id="GO:0030246">
    <property type="term" value="F:carbohydrate binding"/>
    <property type="evidence" value="ECO:0007669"/>
    <property type="project" value="UniProtKB-KW"/>
</dbReference>
<dbReference type="SMART" id="SM00034">
    <property type="entry name" value="CLECT"/>
    <property type="match status" value="1"/>
</dbReference>
<keyword evidence="2" id="KW-1015">Disulfide bond</keyword>
<dbReference type="EMBL" id="BLXT01004508">
    <property type="protein sequence ID" value="GFO13808.1"/>
    <property type="molecule type" value="Genomic_DNA"/>
</dbReference>
<evidence type="ECO:0000256" key="2">
    <source>
        <dbReference type="ARBA" id="ARBA00023157"/>
    </source>
</evidence>
<dbReference type="SUPFAM" id="SSF56436">
    <property type="entry name" value="C-type lectin-like"/>
    <property type="match status" value="1"/>
</dbReference>
<proteinExistence type="predicted"/>
<dbReference type="CDD" id="cd00037">
    <property type="entry name" value="CLECT"/>
    <property type="match status" value="1"/>
</dbReference>
<dbReference type="PANTHER" id="PTHR22799">
    <property type="entry name" value="TETRANECTIN-RELATED"/>
    <property type="match status" value="1"/>
</dbReference>
<evidence type="ECO:0000259" key="3">
    <source>
        <dbReference type="PROSITE" id="PS50041"/>
    </source>
</evidence>
<dbReference type="PROSITE" id="PS00615">
    <property type="entry name" value="C_TYPE_LECTIN_1"/>
    <property type="match status" value="1"/>
</dbReference>
<keyword evidence="1" id="KW-0430">Lectin</keyword>
<dbReference type="InterPro" id="IPR051663">
    <property type="entry name" value="CLec_Tetranectin-domain"/>
</dbReference>
<comment type="caution">
    <text evidence="4">The sequence shown here is derived from an EMBL/GenBank/DDBJ whole genome shotgun (WGS) entry which is preliminary data.</text>
</comment>
<dbReference type="Gene3D" id="3.10.100.10">
    <property type="entry name" value="Mannose-Binding Protein A, subunit A"/>
    <property type="match status" value="1"/>
</dbReference>
<evidence type="ECO:0000256" key="1">
    <source>
        <dbReference type="ARBA" id="ARBA00022734"/>
    </source>
</evidence>
<dbReference type="InterPro" id="IPR018378">
    <property type="entry name" value="C-type_lectin_CS"/>
</dbReference>
<dbReference type="InterPro" id="IPR001304">
    <property type="entry name" value="C-type_lectin-like"/>
</dbReference>
<evidence type="ECO:0000313" key="4">
    <source>
        <dbReference type="EMBL" id="GFO13808.1"/>
    </source>
</evidence>
<gene>
    <name evidence="4" type="ORF">PoB_004031300</name>
</gene>
<dbReference type="AlphaFoldDB" id="A0AAV4B2K7"/>
<dbReference type="Pfam" id="PF00059">
    <property type="entry name" value="Lectin_C"/>
    <property type="match status" value="1"/>
</dbReference>
<reference evidence="4 5" key="1">
    <citation type="journal article" date="2021" name="Elife">
        <title>Chloroplast acquisition without the gene transfer in kleptoplastic sea slugs, Plakobranchus ocellatus.</title>
        <authorList>
            <person name="Maeda T."/>
            <person name="Takahashi S."/>
            <person name="Yoshida T."/>
            <person name="Shimamura S."/>
            <person name="Takaki Y."/>
            <person name="Nagai Y."/>
            <person name="Toyoda A."/>
            <person name="Suzuki Y."/>
            <person name="Arimoto A."/>
            <person name="Ishii H."/>
            <person name="Satoh N."/>
            <person name="Nishiyama T."/>
            <person name="Hasebe M."/>
            <person name="Maruyama T."/>
            <person name="Minagawa J."/>
            <person name="Obokata J."/>
            <person name="Shigenobu S."/>
        </authorList>
    </citation>
    <scope>NUCLEOTIDE SEQUENCE [LARGE SCALE GENOMIC DNA]</scope>
</reference>
<dbReference type="InterPro" id="IPR016186">
    <property type="entry name" value="C-type_lectin-like/link_sf"/>
</dbReference>
<dbReference type="PROSITE" id="PS50041">
    <property type="entry name" value="C_TYPE_LECTIN_2"/>
    <property type="match status" value="1"/>
</dbReference>
<accession>A0AAV4B2K7</accession>
<organism evidence="4 5">
    <name type="scientific">Plakobranchus ocellatus</name>
    <dbReference type="NCBI Taxonomy" id="259542"/>
    <lineage>
        <taxon>Eukaryota</taxon>
        <taxon>Metazoa</taxon>
        <taxon>Spiralia</taxon>
        <taxon>Lophotrochozoa</taxon>
        <taxon>Mollusca</taxon>
        <taxon>Gastropoda</taxon>
        <taxon>Heterobranchia</taxon>
        <taxon>Euthyneura</taxon>
        <taxon>Panpulmonata</taxon>
        <taxon>Sacoglossa</taxon>
        <taxon>Placobranchoidea</taxon>
        <taxon>Plakobranchidae</taxon>
        <taxon>Plakobranchus</taxon>
    </lineage>
</organism>
<name>A0AAV4B2K7_9GAST</name>
<keyword evidence="5" id="KW-1185">Reference proteome</keyword>